<evidence type="ECO:0000313" key="2">
    <source>
        <dbReference type="EMBL" id="MBU9723694.1"/>
    </source>
</evidence>
<dbReference type="RefSeq" id="WP_216943399.1">
    <property type="nucleotide sequence ID" value="NZ_JAHQCR010000085.1"/>
</dbReference>
<organism evidence="2 3">
    <name type="scientific">Evansella alkalicola</name>
    <dbReference type="NCBI Taxonomy" id="745819"/>
    <lineage>
        <taxon>Bacteria</taxon>
        <taxon>Bacillati</taxon>
        <taxon>Bacillota</taxon>
        <taxon>Bacilli</taxon>
        <taxon>Bacillales</taxon>
        <taxon>Bacillaceae</taxon>
        <taxon>Evansella</taxon>
    </lineage>
</organism>
<feature type="transmembrane region" description="Helical" evidence="1">
    <location>
        <begin position="55"/>
        <end position="77"/>
    </location>
</feature>
<keyword evidence="3" id="KW-1185">Reference proteome</keyword>
<evidence type="ECO:0000313" key="3">
    <source>
        <dbReference type="Proteomes" id="UP000790580"/>
    </source>
</evidence>
<proteinExistence type="predicted"/>
<accession>A0ABS6JYM9</accession>
<reference evidence="2 3" key="1">
    <citation type="submission" date="2021-06" db="EMBL/GenBank/DDBJ databases">
        <title>Bacillus sp. RD4P76, an endophyte from a halophyte.</title>
        <authorList>
            <person name="Sun J.-Q."/>
        </authorList>
    </citation>
    <scope>NUCLEOTIDE SEQUENCE [LARGE SCALE GENOMIC DNA]</scope>
    <source>
        <strain evidence="2 3">JCM 17098</strain>
    </source>
</reference>
<evidence type="ECO:0000256" key="1">
    <source>
        <dbReference type="SAM" id="Phobius"/>
    </source>
</evidence>
<keyword evidence="1" id="KW-0472">Membrane</keyword>
<feature type="transmembrane region" description="Helical" evidence="1">
    <location>
        <begin position="32"/>
        <end position="49"/>
    </location>
</feature>
<protein>
    <submittedName>
        <fullName evidence="2">Uncharacterized protein</fullName>
    </submittedName>
</protein>
<sequence>MTIYLVILIIIAIVISFVLFSTYHEEKSETEVLIFSILLVLTGFVFYYINPNGFFGEFVGLGLVLVGLLLGSMRFLYRS</sequence>
<gene>
    <name evidence="2" type="ORF">KS407_19940</name>
</gene>
<name>A0ABS6JYM9_9BACI</name>
<dbReference type="EMBL" id="JAHQCR010000085">
    <property type="protein sequence ID" value="MBU9723694.1"/>
    <property type="molecule type" value="Genomic_DNA"/>
</dbReference>
<dbReference type="Proteomes" id="UP000790580">
    <property type="component" value="Unassembled WGS sequence"/>
</dbReference>
<comment type="caution">
    <text evidence="2">The sequence shown here is derived from an EMBL/GenBank/DDBJ whole genome shotgun (WGS) entry which is preliminary data.</text>
</comment>
<keyword evidence="1" id="KW-1133">Transmembrane helix</keyword>
<keyword evidence="1" id="KW-0812">Transmembrane</keyword>
<feature type="transmembrane region" description="Helical" evidence="1">
    <location>
        <begin position="6"/>
        <end position="23"/>
    </location>
</feature>